<sequence length="133" mass="15585">MIIEVECKTCGSKMKVERFCKIIDDVCRNVEDGRFGWVKWCDIPAACHRGGEQPLLSRQQQHDLREAKRLEEQRLNTLRKNLGGRGCTHPLEESERIGYWYSYGPHKRFKCKICGHIWETFHDDCPNYQGLGD</sequence>
<organism evidence="1">
    <name type="scientific">viral metagenome</name>
    <dbReference type="NCBI Taxonomy" id="1070528"/>
    <lineage>
        <taxon>unclassified sequences</taxon>
        <taxon>metagenomes</taxon>
        <taxon>organismal metagenomes</taxon>
    </lineage>
</organism>
<proteinExistence type="predicted"/>
<evidence type="ECO:0000313" key="2">
    <source>
        <dbReference type="EMBL" id="QJH99525.1"/>
    </source>
</evidence>
<name>A0A6M3KD06_9ZZZZ</name>
<accession>A0A6M3KD06</accession>
<dbReference type="AlphaFoldDB" id="A0A6M3KD06"/>
<gene>
    <name evidence="1" type="ORF">MM415A00828_0005</name>
    <name evidence="2" type="ORF">TM448B01616_0005</name>
</gene>
<dbReference type="EMBL" id="MT142395">
    <property type="protein sequence ID" value="QJA79783.1"/>
    <property type="molecule type" value="Genomic_DNA"/>
</dbReference>
<evidence type="ECO:0000313" key="1">
    <source>
        <dbReference type="EMBL" id="QJA79783.1"/>
    </source>
</evidence>
<dbReference type="EMBL" id="MT144795">
    <property type="protein sequence ID" value="QJH99525.1"/>
    <property type="molecule type" value="Genomic_DNA"/>
</dbReference>
<protein>
    <submittedName>
        <fullName evidence="1">Uncharacterized protein</fullName>
    </submittedName>
</protein>
<reference evidence="1" key="1">
    <citation type="submission" date="2020-03" db="EMBL/GenBank/DDBJ databases">
        <title>The deep terrestrial virosphere.</title>
        <authorList>
            <person name="Holmfeldt K."/>
            <person name="Nilsson E."/>
            <person name="Simone D."/>
            <person name="Lopez-Fernandez M."/>
            <person name="Wu X."/>
            <person name="de Brujin I."/>
            <person name="Lundin D."/>
            <person name="Andersson A."/>
            <person name="Bertilsson S."/>
            <person name="Dopson M."/>
        </authorList>
    </citation>
    <scope>NUCLEOTIDE SEQUENCE</scope>
    <source>
        <strain evidence="1">MM415A00828</strain>
        <strain evidence="2">TM448B01616</strain>
    </source>
</reference>